<dbReference type="GO" id="GO:0005524">
    <property type="term" value="F:ATP binding"/>
    <property type="evidence" value="ECO:0007669"/>
    <property type="project" value="UniProtKB-UniRule"/>
</dbReference>
<dbReference type="InterPro" id="IPR001238">
    <property type="entry name" value="DNA-binding_RecF"/>
</dbReference>
<dbReference type="InterPro" id="IPR018078">
    <property type="entry name" value="DNA-binding_RecF_CS"/>
</dbReference>
<feature type="binding site" evidence="9">
    <location>
        <begin position="45"/>
        <end position="52"/>
    </location>
    <ligand>
        <name>ATP</name>
        <dbReference type="ChEBI" id="CHEBI:30616"/>
    </ligand>
</feature>
<dbReference type="Gene3D" id="1.20.1050.90">
    <property type="entry name" value="RecF/RecN/SMC, N-terminal domain"/>
    <property type="match status" value="1"/>
</dbReference>
<dbReference type="Gene3D" id="3.40.50.300">
    <property type="entry name" value="P-loop containing nucleotide triphosphate hydrolases"/>
    <property type="match status" value="1"/>
</dbReference>
<dbReference type="NCBIfam" id="TIGR00611">
    <property type="entry name" value="recf"/>
    <property type="match status" value="1"/>
</dbReference>
<keyword evidence="6 9" id="KW-0547">Nucleotide-binding</keyword>
<dbReference type="GO" id="GO:0006260">
    <property type="term" value="P:DNA replication"/>
    <property type="evidence" value="ECO:0007669"/>
    <property type="project" value="UniProtKB-UniRule"/>
</dbReference>
<dbReference type="STRING" id="1882918.BCY86_00010"/>
<dbReference type="HAMAP" id="MF_00365">
    <property type="entry name" value="RecF"/>
    <property type="match status" value="1"/>
</dbReference>
<reference evidence="12 13" key="1">
    <citation type="submission" date="2016-08" db="EMBL/GenBank/DDBJ databases">
        <title>Identification and validation of antigenic proteins from Pajaroellobacter abortibovis using de-novo genome sequence assembly and reverse vaccinology.</title>
        <authorList>
            <person name="Welly B.T."/>
            <person name="Miller M.R."/>
            <person name="Stott J.L."/>
            <person name="Blanchard M.T."/>
            <person name="Islas-Trejo A.D."/>
            <person name="O'Rourke S.M."/>
            <person name="Young A.E."/>
            <person name="Medrano J.F."/>
            <person name="Van Eenennaam A.L."/>
        </authorList>
    </citation>
    <scope>NUCLEOTIDE SEQUENCE [LARGE SCALE GENOMIC DNA]</scope>
    <source>
        <strain evidence="12 13">BTF92-0548A/99-0131</strain>
    </source>
</reference>
<dbReference type="Pfam" id="PF02463">
    <property type="entry name" value="SMC_N"/>
    <property type="match status" value="1"/>
</dbReference>
<feature type="domain" description="RecF/RecN/SMC N-terminal" evidence="11">
    <location>
        <begin position="19"/>
        <end position="351"/>
    </location>
</feature>
<dbReference type="SUPFAM" id="SSF52540">
    <property type="entry name" value="P-loop containing nucleoside triphosphate hydrolases"/>
    <property type="match status" value="1"/>
</dbReference>
<dbReference type="GO" id="GO:0000731">
    <property type="term" value="P:DNA synthesis involved in DNA repair"/>
    <property type="evidence" value="ECO:0007669"/>
    <property type="project" value="TreeGrafter"/>
</dbReference>
<keyword evidence="9 10" id="KW-0742">SOS response</keyword>
<keyword evidence="7 9" id="KW-0067">ATP-binding</keyword>
<comment type="similarity">
    <text evidence="2 9 10">Belongs to the RecF family.</text>
</comment>
<accession>A0A1L6MUQ1</accession>
<protein>
    <recommendedName>
        <fullName evidence="3 9">DNA replication and repair protein RecF</fullName>
    </recommendedName>
</protein>
<dbReference type="GO" id="GO:0006302">
    <property type="term" value="P:double-strand break repair"/>
    <property type="evidence" value="ECO:0007669"/>
    <property type="project" value="TreeGrafter"/>
</dbReference>
<comment type="subcellular location">
    <subcellularLocation>
        <location evidence="1 9 10">Cytoplasm</location>
    </subcellularLocation>
</comment>
<evidence type="ECO:0000256" key="9">
    <source>
        <dbReference type="HAMAP-Rule" id="MF_00365"/>
    </source>
</evidence>
<name>A0A1L6MUQ1_9BACT</name>
<keyword evidence="13" id="KW-1185">Reference proteome</keyword>
<evidence type="ECO:0000256" key="6">
    <source>
        <dbReference type="ARBA" id="ARBA00022741"/>
    </source>
</evidence>
<dbReference type="InterPro" id="IPR027417">
    <property type="entry name" value="P-loop_NTPase"/>
</dbReference>
<evidence type="ECO:0000256" key="10">
    <source>
        <dbReference type="RuleBase" id="RU000578"/>
    </source>
</evidence>
<dbReference type="PANTHER" id="PTHR32182">
    <property type="entry name" value="DNA REPLICATION AND REPAIR PROTEIN RECF"/>
    <property type="match status" value="1"/>
</dbReference>
<evidence type="ECO:0000256" key="3">
    <source>
        <dbReference type="ARBA" id="ARBA00020170"/>
    </source>
</evidence>
<dbReference type="RefSeq" id="WP_075275867.1">
    <property type="nucleotide sequence ID" value="NZ_CP016908.1"/>
</dbReference>
<gene>
    <name evidence="9" type="primary">recF</name>
    <name evidence="12" type="ORF">BCY86_00010</name>
</gene>
<evidence type="ECO:0000259" key="11">
    <source>
        <dbReference type="Pfam" id="PF02463"/>
    </source>
</evidence>
<dbReference type="PROSITE" id="PS00618">
    <property type="entry name" value="RECF_2"/>
    <property type="match status" value="1"/>
</dbReference>
<proteinExistence type="inferred from homology"/>
<keyword evidence="8 9" id="KW-0238">DNA-binding</keyword>
<dbReference type="EMBL" id="CP016908">
    <property type="protein sequence ID" value="APR99233.1"/>
    <property type="molecule type" value="Genomic_DNA"/>
</dbReference>
<dbReference type="GO" id="GO:0005737">
    <property type="term" value="C:cytoplasm"/>
    <property type="evidence" value="ECO:0007669"/>
    <property type="project" value="UniProtKB-SubCell"/>
</dbReference>
<dbReference type="Proteomes" id="UP000185544">
    <property type="component" value="Chromosome"/>
</dbReference>
<comment type="function">
    <text evidence="9 10">The RecF protein is involved in DNA metabolism; it is required for DNA replication and normal SOS inducibility. RecF binds preferentially to single-stranded, linear DNA. It also seems to bind ATP.</text>
</comment>
<evidence type="ECO:0000313" key="12">
    <source>
        <dbReference type="EMBL" id="APR99233.1"/>
    </source>
</evidence>
<evidence type="ECO:0000256" key="2">
    <source>
        <dbReference type="ARBA" id="ARBA00008016"/>
    </source>
</evidence>
<keyword evidence="9 10" id="KW-0234">DNA repair</keyword>
<evidence type="ECO:0000256" key="1">
    <source>
        <dbReference type="ARBA" id="ARBA00004496"/>
    </source>
</evidence>
<keyword evidence="5 9" id="KW-0235">DNA replication</keyword>
<dbReference type="InterPro" id="IPR042174">
    <property type="entry name" value="RecF_2"/>
</dbReference>
<dbReference type="PANTHER" id="PTHR32182:SF0">
    <property type="entry name" value="DNA REPLICATION AND REPAIR PROTEIN RECF"/>
    <property type="match status" value="1"/>
</dbReference>
<evidence type="ECO:0000256" key="5">
    <source>
        <dbReference type="ARBA" id="ARBA00022705"/>
    </source>
</evidence>
<evidence type="ECO:0000256" key="7">
    <source>
        <dbReference type="ARBA" id="ARBA00022840"/>
    </source>
</evidence>
<organism evidence="12 13">
    <name type="scientific">Pajaroellobacter abortibovis</name>
    <dbReference type="NCBI Taxonomy" id="1882918"/>
    <lineage>
        <taxon>Bacteria</taxon>
        <taxon>Pseudomonadati</taxon>
        <taxon>Myxococcota</taxon>
        <taxon>Polyangia</taxon>
        <taxon>Polyangiales</taxon>
        <taxon>Polyangiaceae</taxon>
    </lineage>
</organism>
<dbReference type="InterPro" id="IPR003395">
    <property type="entry name" value="RecF/RecN/SMC_N"/>
</dbReference>
<dbReference type="GO" id="GO:0003697">
    <property type="term" value="F:single-stranded DNA binding"/>
    <property type="evidence" value="ECO:0007669"/>
    <property type="project" value="UniProtKB-UniRule"/>
</dbReference>
<evidence type="ECO:0000313" key="13">
    <source>
        <dbReference type="Proteomes" id="UP000185544"/>
    </source>
</evidence>
<sequence length="378" mass="42391">MNEGIDQAHPVNTGALLTKEVEIRSLRNLRSVNWEPAERFNILVGDNGQGKTSLLEGLYLLSTSRSFRGCKLAELVTHGEQIASIRGIYQKGGRDREQTVGIRKGVRVVRMEGKKPKNLAVYAMETPIVVFYPLSIQLSMGGGSERRKLLDRVGLYFSETVLDDLNSYQRALHARQRILQTRGIWEADIDGWERLIAVHGFSLFKTRTRAAESLALAAKKVFDRVGPSLFDLAFEYISNVPSDEQQYQGILREKRVSDVRRNTPEIGPHRDDVALHLNQTPVRGFASQGQHRTVALTLKLAEMAILRSLTGLNPIFLLDDVLSELDPSRVSALLSFLLENKGQVFLTTTDPDLRSSWSLLPHSCSARFLVREGTVRSL</sequence>
<keyword evidence="4 9" id="KW-0963">Cytoplasm</keyword>
<evidence type="ECO:0000256" key="8">
    <source>
        <dbReference type="ARBA" id="ARBA00023125"/>
    </source>
</evidence>
<evidence type="ECO:0000256" key="4">
    <source>
        <dbReference type="ARBA" id="ARBA00022490"/>
    </source>
</evidence>
<dbReference type="KEGG" id="pabo:BCY86_00010"/>
<dbReference type="GO" id="GO:0009432">
    <property type="term" value="P:SOS response"/>
    <property type="evidence" value="ECO:0007669"/>
    <property type="project" value="UniProtKB-UniRule"/>
</dbReference>
<dbReference type="AlphaFoldDB" id="A0A1L6MUQ1"/>
<keyword evidence="9 10" id="KW-0227">DNA damage</keyword>